<dbReference type="Proteomes" id="UP000728032">
    <property type="component" value="Unassembled WGS sequence"/>
</dbReference>
<dbReference type="InterPro" id="IPR036322">
    <property type="entry name" value="WD40_repeat_dom_sf"/>
</dbReference>
<proteinExistence type="predicted"/>
<evidence type="ECO:0000313" key="6">
    <source>
        <dbReference type="EMBL" id="CAD7646837.1"/>
    </source>
</evidence>
<keyword evidence="7" id="KW-1185">Reference proteome</keyword>
<dbReference type="SMART" id="SM00320">
    <property type="entry name" value="WD40"/>
    <property type="match status" value="5"/>
</dbReference>
<feature type="compositionally biased region" description="Polar residues" evidence="4">
    <location>
        <begin position="399"/>
        <end position="417"/>
    </location>
</feature>
<reference evidence="6" key="1">
    <citation type="submission" date="2020-11" db="EMBL/GenBank/DDBJ databases">
        <authorList>
            <person name="Tran Van P."/>
        </authorList>
    </citation>
    <scope>NUCLEOTIDE SEQUENCE</scope>
</reference>
<feature type="region of interest" description="Disordered" evidence="4">
    <location>
        <begin position="811"/>
        <end position="839"/>
    </location>
</feature>
<evidence type="ECO:0000256" key="1">
    <source>
        <dbReference type="ARBA" id="ARBA00022574"/>
    </source>
</evidence>
<gene>
    <name evidence="6" type="ORF">ONB1V03_LOCUS5934</name>
</gene>
<dbReference type="Pfam" id="PF00400">
    <property type="entry name" value="WD40"/>
    <property type="match status" value="2"/>
</dbReference>
<dbReference type="SUPFAM" id="SSF50978">
    <property type="entry name" value="WD40 repeat-like"/>
    <property type="match status" value="1"/>
</dbReference>
<evidence type="ECO:0000313" key="7">
    <source>
        <dbReference type="Proteomes" id="UP000728032"/>
    </source>
</evidence>
<feature type="region of interest" description="Disordered" evidence="4">
    <location>
        <begin position="541"/>
        <end position="568"/>
    </location>
</feature>
<feature type="compositionally biased region" description="Polar residues" evidence="4">
    <location>
        <begin position="551"/>
        <end position="568"/>
    </location>
</feature>
<feature type="compositionally biased region" description="Acidic residues" evidence="4">
    <location>
        <begin position="830"/>
        <end position="839"/>
    </location>
</feature>
<keyword evidence="1 3" id="KW-0853">WD repeat</keyword>
<evidence type="ECO:0000256" key="4">
    <source>
        <dbReference type="SAM" id="MobiDB-lite"/>
    </source>
</evidence>
<feature type="region of interest" description="Disordered" evidence="4">
    <location>
        <begin position="61"/>
        <end position="88"/>
    </location>
</feature>
<dbReference type="InterPro" id="IPR015943">
    <property type="entry name" value="WD40/YVTN_repeat-like_dom_sf"/>
</dbReference>
<dbReference type="InterPro" id="IPR051362">
    <property type="entry name" value="WD_repeat_creC_regulators"/>
</dbReference>
<feature type="compositionally biased region" description="Basic and acidic residues" evidence="4">
    <location>
        <begin position="816"/>
        <end position="828"/>
    </location>
</feature>
<dbReference type="PANTHER" id="PTHR14107:SF16">
    <property type="entry name" value="AT02583P"/>
    <property type="match status" value="1"/>
</dbReference>
<dbReference type="PANTHER" id="PTHR14107">
    <property type="entry name" value="WD REPEAT PROTEIN"/>
    <property type="match status" value="1"/>
</dbReference>
<feature type="repeat" description="WD" evidence="3">
    <location>
        <begin position="324"/>
        <end position="365"/>
    </location>
</feature>
<protein>
    <recommendedName>
        <fullName evidence="5">UTP25 NTP hydrolase-like domain-containing protein</fullName>
    </recommendedName>
</protein>
<accession>A0A7R9LS23</accession>
<name>A0A7R9LS23_9ACAR</name>
<feature type="non-terminal residue" evidence="6">
    <location>
        <position position="956"/>
    </location>
</feature>
<dbReference type="EMBL" id="OC917360">
    <property type="protein sequence ID" value="CAD7646837.1"/>
    <property type="molecule type" value="Genomic_DNA"/>
</dbReference>
<organism evidence="6">
    <name type="scientific">Oppiella nova</name>
    <dbReference type="NCBI Taxonomy" id="334625"/>
    <lineage>
        <taxon>Eukaryota</taxon>
        <taxon>Metazoa</taxon>
        <taxon>Ecdysozoa</taxon>
        <taxon>Arthropoda</taxon>
        <taxon>Chelicerata</taxon>
        <taxon>Arachnida</taxon>
        <taxon>Acari</taxon>
        <taxon>Acariformes</taxon>
        <taxon>Sarcoptiformes</taxon>
        <taxon>Oribatida</taxon>
        <taxon>Brachypylina</taxon>
        <taxon>Oppioidea</taxon>
        <taxon>Oppiidae</taxon>
        <taxon>Oppiella</taxon>
    </lineage>
</organism>
<dbReference type="PROSITE" id="PS50082">
    <property type="entry name" value="WD_REPEATS_2"/>
    <property type="match status" value="1"/>
</dbReference>
<dbReference type="Pfam" id="PF22916">
    <property type="entry name" value="UTP25_NTPase-like"/>
    <property type="match status" value="1"/>
</dbReference>
<dbReference type="EMBL" id="CAJPVJ010002535">
    <property type="protein sequence ID" value="CAG2166411.1"/>
    <property type="molecule type" value="Genomic_DNA"/>
</dbReference>
<evidence type="ECO:0000256" key="2">
    <source>
        <dbReference type="ARBA" id="ARBA00022737"/>
    </source>
</evidence>
<dbReference type="InterPro" id="IPR053940">
    <property type="entry name" value="UTP25_NTPase-like"/>
</dbReference>
<feature type="region of interest" description="Disordered" evidence="4">
    <location>
        <begin position="392"/>
        <end position="442"/>
    </location>
</feature>
<dbReference type="OrthoDB" id="3367at2759"/>
<sequence>MASIGCESVHNNEIKTQFVTREGYYKLMTSAEYSRPNRLGYTTQTNTTAVKVSFITTINANTTPNATNTSSQDTNPSNTTNTSPNTTTTDRICFNVGRELYVYSYKGVKKILTNPSNTTNTSPNTTTTDRICFNVGRELYVYSYKGVKKAADLTKPVDKRVYKGTYPTCHDFNSSNISSDCVYLLVGFSAGQIQLIDPIKKEISKLYNEERLIDKTKVTCLKWLPNSANFFIVSHSSGQMYVYKEDLPCGTTPPHYQLFKQGDGFSVHTCKTKSTRNPIFRWIIGEGSLNEFAFSPCSKYLATVSQDGFLRVFNYDTMELIGRMRSYFGGLLCVCWSPDNKFVVTGGEDDLVTVWSFGEKRVVARGQGHKSWVSVVTFDPFTTSYSDNFDLSGSEEDMTSQQQNSESNPTTNSYNAINSGVNSRSASTSRSTSGSLNRLNSRSAHSQNITSYRLGSVGQDTHICLWDLSDDVLKQPVGRSRTSILLHSPSTQLSSISGANAYLSPKGNNNVQTANCVSKENSVSVDTNILSVNHVIKTTSSDKKEHKRNFSLGSRNSDKNSINKTSHTSKLIDDPNRLLGTAICPRLDEVPLLEPLICKKIAHERLTSLVFRDDCFVTACQEGYVCTWARPGKWGNMQLISSPSPSIGAEVNEMLDDGSTLVHFFHSRGVLFVALEGWDVVVGSGRSSGVGHRDVVVLYAETQFDHSVDTGGVSLRVLQREAGREERGFVQKHHQILHRLVVLVGVTITIILSVIDKQCCVVLVSPVRTTTTTTTTAQVVGTKSSNTCTILIALIDVNMDSNESEVKTQMSRKRKAQEMTDHSTHPLSDEVNEESEEVTIDDKLTNEELLEEEKESPNDPFSTHFDRELDAKDIEYLKESPKKTIKEHEWQQMKRFIDIDNEKNAENGEHIRLIYSMHALNHIMKIRTRILHHNYKISRHVSSDEEYRDQGLTRPK</sequence>
<dbReference type="PROSITE" id="PS50294">
    <property type="entry name" value="WD_REPEATS_REGION"/>
    <property type="match status" value="1"/>
</dbReference>
<dbReference type="AlphaFoldDB" id="A0A7R9LS23"/>
<dbReference type="Gene3D" id="2.130.10.10">
    <property type="entry name" value="YVTN repeat-like/Quinoprotein amine dehydrogenase"/>
    <property type="match status" value="2"/>
</dbReference>
<evidence type="ECO:0000259" key="5">
    <source>
        <dbReference type="Pfam" id="PF22916"/>
    </source>
</evidence>
<dbReference type="InterPro" id="IPR001680">
    <property type="entry name" value="WD40_rpt"/>
</dbReference>
<feature type="domain" description="UTP25 NTP hydrolase-like" evidence="5">
    <location>
        <begin position="902"/>
        <end position="956"/>
    </location>
</feature>
<evidence type="ECO:0000256" key="3">
    <source>
        <dbReference type="PROSITE-ProRule" id="PRU00221"/>
    </source>
</evidence>
<keyword evidence="2" id="KW-0677">Repeat</keyword>
<feature type="compositionally biased region" description="Low complexity" evidence="4">
    <location>
        <begin position="418"/>
        <end position="442"/>
    </location>
</feature>